<organism evidence="9 10">
    <name type="scientific">Coccomyxa viridis</name>
    <dbReference type="NCBI Taxonomy" id="1274662"/>
    <lineage>
        <taxon>Eukaryota</taxon>
        <taxon>Viridiplantae</taxon>
        <taxon>Chlorophyta</taxon>
        <taxon>core chlorophytes</taxon>
        <taxon>Trebouxiophyceae</taxon>
        <taxon>Trebouxiophyceae incertae sedis</taxon>
        <taxon>Coccomyxaceae</taxon>
        <taxon>Coccomyxa</taxon>
    </lineage>
</organism>
<keyword evidence="3" id="KW-0863">Zinc-finger</keyword>
<dbReference type="Proteomes" id="UP001497392">
    <property type="component" value="Unassembled WGS sequence"/>
</dbReference>
<dbReference type="InterPro" id="IPR019135">
    <property type="entry name" value="Polycomb_protein_VEFS-Box"/>
</dbReference>
<keyword evidence="10" id="KW-1185">Reference proteome</keyword>
<evidence type="ECO:0000256" key="1">
    <source>
        <dbReference type="ARBA" id="ARBA00007416"/>
    </source>
</evidence>
<dbReference type="InterPro" id="IPR057540">
    <property type="entry name" value="Znf_SUZ12"/>
</dbReference>
<evidence type="ECO:0000313" key="10">
    <source>
        <dbReference type="Proteomes" id="UP001497392"/>
    </source>
</evidence>
<comment type="caution">
    <text evidence="9">The sequence shown here is derived from an EMBL/GenBank/DDBJ whole genome shotgun (WGS) entry which is preliminary data.</text>
</comment>
<keyword evidence="4" id="KW-0862">Zinc</keyword>
<keyword evidence="2" id="KW-0479">Metal-binding</keyword>
<proteinExistence type="inferred from homology"/>
<keyword evidence="6" id="KW-0805">Transcription regulation</keyword>
<sequence>MQADAEDRKCADAFREYVVPVQMYSMLRDRSKSQPLALQRSLSYTATHASLSRRCATSSGKAVWVSLTLPSKVNPHFPRRGPIPLQARVCKSYSVFTVLCRKPSHEQAQAAFEPISVQHMRVPVQQRATGCSAPLRLPPAGLPCSEEAPDLSTAGLHIVFIISCNRCDLQVLLQGRTRHMQATVLQERAFGFLEAGESVLWASVPVLQEALDAVTLRPGRLVLHPDGYRELSSSAALSFERGSAESDQGEDIRSMPLDVALRFQDAQFPLPPSARFLEPEPLRLKHPVDKLVAARARNGLLPWGVVYYRFFTSQKKYATECTIHCRCPFCRTSMSTFTGLQQHMRASHDLFDYGFSEDSPMRLPAVSVEVAAGVYSSNQTFQSPEAATLGDSVSKEFFFYCPPGVRGERGKLGRRAGPGKRALPEAECLTPASKRARLTYLATTKDVNKAPLPADDLELDDAAAAVLDSMQQKKAKQRAVVVPEIDLTRFYHARTCVQMTKSEVEAILADPQRAPDSDDEEDVEDWKDRCRRKLAPRTDITSADKAFMFNWNCHLRTNPIHADWQVPAACEAFTFNNRHNILRSMELRRIFTMHLTGLYEFGLLSPNDINKCLRLLEF</sequence>
<keyword evidence="5" id="KW-0156">Chromatin regulator</keyword>
<dbReference type="EMBL" id="CAXHTA020000005">
    <property type="protein sequence ID" value="CAL5221797.1"/>
    <property type="molecule type" value="Genomic_DNA"/>
</dbReference>
<evidence type="ECO:0000256" key="3">
    <source>
        <dbReference type="ARBA" id="ARBA00022771"/>
    </source>
</evidence>
<evidence type="ECO:0000259" key="8">
    <source>
        <dbReference type="PROSITE" id="PS00028"/>
    </source>
</evidence>
<gene>
    <name evidence="9" type="primary">g4052</name>
    <name evidence="9" type="ORF">VP750_LOCUS3456</name>
</gene>
<keyword evidence="7" id="KW-0804">Transcription</keyword>
<evidence type="ECO:0000256" key="2">
    <source>
        <dbReference type="ARBA" id="ARBA00022723"/>
    </source>
</evidence>
<reference evidence="9 10" key="1">
    <citation type="submission" date="2024-06" db="EMBL/GenBank/DDBJ databases">
        <authorList>
            <person name="Kraege A."/>
            <person name="Thomma B."/>
        </authorList>
    </citation>
    <scope>NUCLEOTIDE SEQUENCE [LARGE SCALE GENOMIC DNA]</scope>
</reference>
<dbReference type="PANTHER" id="PTHR22597:SF0">
    <property type="entry name" value="POLYCOMB PROTEIN SUZ12"/>
    <property type="match status" value="1"/>
</dbReference>
<name>A0ABP1FUL3_9CHLO</name>
<evidence type="ECO:0000313" key="9">
    <source>
        <dbReference type="EMBL" id="CAL5221797.1"/>
    </source>
</evidence>
<dbReference type="InterPro" id="IPR013087">
    <property type="entry name" value="Znf_C2H2_type"/>
</dbReference>
<evidence type="ECO:0000256" key="4">
    <source>
        <dbReference type="ARBA" id="ARBA00022833"/>
    </source>
</evidence>
<dbReference type="PROSITE" id="PS00028">
    <property type="entry name" value="ZINC_FINGER_C2H2_1"/>
    <property type="match status" value="1"/>
</dbReference>
<accession>A0ABP1FUL3</accession>
<evidence type="ECO:0000256" key="5">
    <source>
        <dbReference type="ARBA" id="ARBA00022853"/>
    </source>
</evidence>
<feature type="domain" description="C2H2-type" evidence="8">
    <location>
        <begin position="325"/>
        <end position="348"/>
    </location>
</feature>
<evidence type="ECO:0000256" key="6">
    <source>
        <dbReference type="ARBA" id="ARBA00023015"/>
    </source>
</evidence>
<comment type="similarity">
    <text evidence="1">Belongs to the VEFS (VRN2-EMF2-FIS2-SU(Z)12) family.</text>
</comment>
<protein>
    <submittedName>
        <fullName evidence="9">G4052 protein</fullName>
    </submittedName>
</protein>
<dbReference type="Pfam" id="PF09733">
    <property type="entry name" value="VEFS-Box"/>
    <property type="match status" value="1"/>
</dbReference>
<dbReference type="CDD" id="cd21553">
    <property type="entry name" value="VEFS-box_EMF2-like"/>
    <property type="match status" value="1"/>
</dbReference>
<evidence type="ECO:0000256" key="7">
    <source>
        <dbReference type="ARBA" id="ARBA00023163"/>
    </source>
</evidence>
<dbReference type="Pfam" id="PF23320">
    <property type="entry name" value="Zn_SUZ12"/>
    <property type="match status" value="1"/>
</dbReference>
<dbReference type="PANTHER" id="PTHR22597">
    <property type="entry name" value="POLYCOMB GROUP PROTEIN"/>
    <property type="match status" value="1"/>
</dbReference>